<dbReference type="EMBL" id="GL385396">
    <property type="protein sequence ID" value="EJT79882.1"/>
    <property type="molecule type" value="Genomic_DNA"/>
</dbReference>
<reference evidence="1" key="2">
    <citation type="submission" date="2010-07" db="EMBL/GenBank/DDBJ databases">
        <authorList>
            <consortium name="The Broad Institute Genome Sequencing Platform"/>
            <consortium name="Broad Institute Genome Sequencing Center for Infectious Disease"/>
            <person name="Ma L.-J."/>
            <person name="Dead R."/>
            <person name="Young S."/>
            <person name="Zeng Q."/>
            <person name="Koehrsen M."/>
            <person name="Alvarado L."/>
            <person name="Berlin A."/>
            <person name="Chapman S.B."/>
            <person name="Chen Z."/>
            <person name="Freedman E."/>
            <person name="Gellesch M."/>
            <person name="Goldberg J."/>
            <person name="Griggs A."/>
            <person name="Gujja S."/>
            <person name="Heilman E.R."/>
            <person name="Heiman D."/>
            <person name="Hepburn T."/>
            <person name="Howarth C."/>
            <person name="Jen D."/>
            <person name="Larson L."/>
            <person name="Mehta T."/>
            <person name="Neiman D."/>
            <person name="Pearson M."/>
            <person name="Roberts A."/>
            <person name="Saif S."/>
            <person name="Shea T."/>
            <person name="Shenoy N."/>
            <person name="Sisk P."/>
            <person name="Stolte C."/>
            <person name="Sykes S."/>
            <person name="Walk T."/>
            <person name="White J."/>
            <person name="Yandava C."/>
            <person name="Haas B."/>
            <person name="Nusbaum C."/>
            <person name="Birren B."/>
        </authorList>
    </citation>
    <scope>NUCLEOTIDE SEQUENCE</scope>
    <source>
        <strain evidence="1">R3-111a-1</strain>
    </source>
</reference>
<accession>J3NUK9</accession>
<sequence>MLVGLVPGTDSYVSPGFMGGLGSVDRESLPEYNVGGGGMFLFHLVWYWGLARTAGSAPAQGHTHGSER</sequence>
<dbReference type="VEuPathDB" id="FungiDB:GGTG_04965"/>
<keyword evidence="3" id="KW-1185">Reference proteome</keyword>
<dbReference type="Proteomes" id="UP000006039">
    <property type="component" value="Unassembled WGS sequence"/>
</dbReference>
<dbReference type="RefSeq" id="XP_009221027.1">
    <property type="nucleotide sequence ID" value="XM_009222763.1"/>
</dbReference>
<dbReference type="HOGENOM" id="CLU_2794113_0_0_1"/>
<reference evidence="2" key="5">
    <citation type="submission" date="2018-04" db="UniProtKB">
        <authorList>
            <consortium name="EnsemblFungi"/>
        </authorList>
    </citation>
    <scope>IDENTIFICATION</scope>
    <source>
        <strain evidence="2">R3-111a-1</strain>
    </source>
</reference>
<reference evidence="3" key="1">
    <citation type="submission" date="2010-07" db="EMBL/GenBank/DDBJ databases">
        <title>The genome sequence of Gaeumannomyces graminis var. tritici strain R3-111a-1.</title>
        <authorList>
            <consortium name="The Broad Institute Genome Sequencing Platform"/>
            <person name="Ma L.-J."/>
            <person name="Dead R."/>
            <person name="Young S."/>
            <person name="Zeng Q."/>
            <person name="Koehrsen M."/>
            <person name="Alvarado L."/>
            <person name="Berlin A."/>
            <person name="Chapman S.B."/>
            <person name="Chen Z."/>
            <person name="Freedman E."/>
            <person name="Gellesch M."/>
            <person name="Goldberg J."/>
            <person name="Griggs A."/>
            <person name="Gujja S."/>
            <person name="Heilman E.R."/>
            <person name="Heiman D."/>
            <person name="Hepburn T."/>
            <person name="Howarth C."/>
            <person name="Jen D."/>
            <person name="Larson L."/>
            <person name="Mehta T."/>
            <person name="Neiman D."/>
            <person name="Pearson M."/>
            <person name="Roberts A."/>
            <person name="Saif S."/>
            <person name="Shea T."/>
            <person name="Shenoy N."/>
            <person name="Sisk P."/>
            <person name="Stolte C."/>
            <person name="Sykes S."/>
            <person name="Walk T."/>
            <person name="White J."/>
            <person name="Yandava C."/>
            <person name="Haas B."/>
            <person name="Nusbaum C."/>
            <person name="Birren B."/>
        </authorList>
    </citation>
    <scope>NUCLEOTIDE SEQUENCE [LARGE SCALE GENOMIC DNA]</scope>
    <source>
        <strain evidence="3">R3-111a-1</strain>
    </source>
</reference>
<evidence type="ECO:0000313" key="2">
    <source>
        <dbReference type="EnsemblFungi" id="EJT79882"/>
    </source>
</evidence>
<reference evidence="1" key="3">
    <citation type="submission" date="2010-09" db="EMBL/GenBank/DDBJ databases">
        <title>Annotation of Gaeumannomyces graminis var. tritici R3-111a-1.</title>
        <authorList>
            <consortium name="The Broad Institute Genome Sequencing Platform"/>
            <person name="Ma L.-J."/>
            <person name="Dead R."/>
            <person name="Young S.K."/>
            <person name="Zeng Q."/>
            <person name="Gargeya S."/>
            <person name="Fitzgerald M."/>
            <person name="Haas B."/>
            <person name="Abouelleil A."/>
            <person name="Alvarado L."/>
            <person name="Arachchi H.M."/>
            <person name="Berlin A."/>
            <person name="Brown A."/>
            <person name="Chapman S.B."/>
            <person name="Chen Z."/>
            <person name="Dunbar C."/>
            <person name="Freedman E."/>
            <person name="Gearin G."/>
            <person name="Gellesch M."/>
            <person name="Goldberg J."/>
            <person name="Griggs A."/>
            <person name="Gujja S."/>
            <person name="Heiman D."/>
            <person name="Howarth C."/>
            <person name="Larson L."/>
            <person name="Lui A."/>
            <person name="MacDonald P.J.P."/>
            <person name="Mehta T."/>
            <person name="Montmayeur A."/>
            <person name="Murphy C."/>
            <person name="Neiman D."/>
            <person name="Pearson M."/>
            <person name="Priest M."/>
            <person name="Roberts A."/>
            <person name="Saif S."/>
            <person name="Shea T."/>
            <person name="Shenoy N."/>
            <person name="Sisk P."/>
            <person name="Stolte C."/>
            <person name="Sykes S."/>
            <person name="Yandava C."/>
            <person name="Wortman J."/>
            <person name="Nusbaum C."/>
            <person name="Birren B."/>
        </authorList>
    </citation>
    <scope>NUCLEOTIDE SEQUENCE</scope>
    <source>
        <strain evidence="1">R3-111a-1</strain>
    </source>
</reference>
<proteinExistence type="predicted"/>
<dbReference type="EnsemblFungi" id="EJT79882">
    <property type="protein sequence ID" value="EJT79882"/>
    <property type="gene ID" value="GGTG_04965"/>
</dbReference>
<organism evidence="1">
    <name type="scientific">Gaeumannomyces tritici (strain R3-111a-1)</name>
    <name type="common">Wheat and barley take-all root rot fungus</name>
    <name type="synonym">Gaeumannomyces graminis var. tritici</name>
    <dbReference type="NCBI Taxonomy" id="644352"/>
    <lineage>
        <taxon>Eukaryota</taxon>
        <taxon>Fungi</taxon>
        <taxon>Dikarya</taxon>
        <taxon>Ascomycota</taxon>
        <taxon>Pezizomycotina</taxon>
        <taxon>Sordariomycetes</taxon>
        <taxon>Sordariomycetidae</taxon>
        <taxon>Magnaporthales</taxon>
        <taxon>Magnaporthaceae</taxon>
        <taxon>Gaeumannomyces</taxon>
    </lineage>
</organism>
<gene>
    <name evidence="2" type="primary">20345423</name>
    <name evidence="1" type="ORF">GGTG_04965</name>
</gene>
<protein>
    <submittedName>
        <fullName evidence="1 2">Uncharacterized protein</fullName>
    </submittedName>
</protein>
<name>J3NUK9_GAET3</name>
<dbReference type="GeneID" id="20345423"/>
<dbReference type="AlphaFoldDB" id="J3NUK9"/>
<evidence type="ECO:0000313" key="1">
    <source>
        <dbReference type="EMBL" id="EJT79882.1"/>
    </source>
</evidence>
<evidence type="ECO:0000313" key="3">
    <source>
        <dbReference type="Proteomes" id="UP000006039"/>
    </source>
</evidence>
<reference evidence="2" key="4">
    <citation type="journal article" date="2015" name="G3 (Bethesda)">
        <title>Genome sequences of three phytopathogenic species of the Magnaporthaceae family of fungi.</title>
        <authorList>
            <person name="Okagaki L.H."/>
            <person name="Nunes C.C."/>
            <person name="Sailsbery J."/>
            <person name="Clay B."/>
            <person name="Brown D."/>
            <person name="John T."/>
            <person name="Oh Y."/>
            <person name="Young N."/>
            <person name="Fitzgerald M."/>
            <person name="Haas B.J."/>
            <person name="Zeng Q."/>
            <person name="Young S."/>
            <person name="Adiconis X."/>
            <person name="Fan L."/>
            <person name="Levin J.Z."/>
            <person name="Mitchell T.K."/>
            <person name="Okubara P.A."/>
            <person name="Farman M.L."/>
            <person name="Kohn L.M."/>
            <person name="Birren B."/>
            <person name="Ma L.-J."/>
            <person name="Dean R.A."/>
        </authorList>
    </citation>
    <scope>NUCLEOTIDE SEQUENCE</scope>
    <source>
        <strain evidence="2">R3-111a-1</strain>
    </source>
</reference>